<evidence type="ECO:0000313" key="3">
    <source>
        <dbReference type="Proteomes" id="UP000007882"/>
    </source>
</evidence>
<dbReference type="HOGENOM" id="CLU_2679394_0_0_11"/>
<dbReference type="KEGG" id="ams:AMIS_32990"/>
<gene>
    <name evidence="2" type="ordered locus">AMIS_32990</name>
</gene>
<organism evidence="2 3">
    <name type="scientific">Actinoplanes missouriensis (strain ATCC 14538 / DSM 43046 / CBS 188.64 / JCM 3121 / NBRC 102363 / NCIMB 12654 / NRRL B-3342 / UNCC 431)</name>
    <dbReference type="NCBI Taxonomy" id="512565"/>
    <lineage>
        <taxon>Bacteria</taxon>
        <taxon>Bacillati</taxon>
        <taxon>Actinomycetota</taxon>
        <taxon>Actinomycetes</taxon>
        <taxon>Micromonosporales</taxon>
        <taxon>Micromonosporaceae</taxon>
        <taxon>Actinoplanes</taxon>
    </lineage>
</organism>
<dbReference type="AlphaFoldDB" id="I0H682"/>
<name>I0H682_ACTM4</name>
<keyword evidence="3" id="KW-1185">Reference proteome</keyword>
<feature type="region of interest" description="Disordered" evidence="1">
    <location>
        <begin position="36"/>
        <end position="74"/>
    </location>
</feature>
<accession>I0H682</accession>
<dbReference type="RefSeq" id="WP_014443414.1">
    <property type="nucleotide sequence ID" value="NC_017093.1"/>
</dbReference>
<protein>
    <submittedName>
        <fullName evidence="2">Uncharacterized protein</fullName>
    </submittedName>
</protein>
<reference evidence="2 3" key="1">
    <citation type="submission" date="2012-02" db="EMBL/GenBank/DDBJ databases">
        <title>Complete genome sequence of Actinoplanes missouriensis 431 (= NBRC 102363).</title>
        <authorList>
            <person name="Ohnishi Y."/>
            <person name="Ishikawa J."/>
            <person name="Sekine M."/>
            <person name="Hosoyama A."/>
            <person name="Harada T."/>
            <person name="Narita H."/>
            <person name="Hata T."/>
            <person name="Konno Y."/>
            <person name="Tutikane K."/>
            <person name="Fujita N."/>
            <person name="Horinouchi S."/>
            <person name="Hayakawa M."/>
        </authorList>
    </citation>
    <scope>NUCLEOTIDE SEQUENCE [LARGE SCALE GENOMIC DNA]</scope>
    <source>
        <strain evidence="3">ATCC 14538 / DSM 43046 / CBS 188.64 / JCM 3121 / NBRC 102363 / NCIMB 12654 / NRRL B-3342 / UNCC 431</strain>
    </source>
</reference>
<evidence type="ECO:0000313" key="2">
    <source>
        <dbReference type="EMBL" id="BAL88519.1"/>
    </source>
</evidence>
<evidence type="ECO:0000256" key="1">
    <source>
        <dbReference type="SAM" id="MobiDB-lite"/>
    </source>
</evidence>
<dbReference type="EMBL" id="AP012319">
    <property type="protein sequence ID" value="BAL88519.1"/>
    <property type="molecule type" value="Genomic_DNA"/>
</dbReference>
<feature type="compositionally biased region" description="Basic residues" evidence="1">
    <location>
        <begin position="58"/>
        <end position="74"/>
    </location>
</feature>
<dbReference type="Proteomes" id="UP000007882">
    <property type="component" value="Chromosome"/>
</dbReference>
<proteinExistence type="predicted"/>
<sequence>MWVHAPSMITAAPAAWVVFRNLGENFEYRRALARLRQGRHEPDRHPRRRLRSDCPAASRRRPAHRWALPRRRHR</sequence>
<dbReference type="PATRIC" id="fig|512565.3.peg.3296"/>
<dbReference type="STRING" id="512565.AMIS_32990"/>